<gene>
    <name evidence="15" type="ORF">SAMN05444279_10312</name>
</gene>
<accession>A0A1M4TU86</accession>
<keyword evidence="3" id="KW-0285">Flavoprotein</keyword>
<evidence type="ECO:0000256" key="7">
    <source>
        <dbReference type="ARBA" id="ARBA00022827"/>
    </source>
</evidence>
<name>A0A1M4TU86_9RHOB</name>
<dbReference type="PRINTS" id="PR00410">
    <property type="entry name" value="PHEHYDRXLASE"/>
</dbReference>
<dbReference type="InterPro" id="IPR017938">
    <property type="entry name" value="Riboflavin_synthase-like_b-brl"/>
</dbReference>
<keyword evidence="5" id="KW-0001">2Fe-2S</keyword>
<keyword evidence="4 13" id="KW-0812">Transmembrane</keyword>
<dbReference type="PANTHER" id="PTHR47354">
    <property type="entry name" value="NADH OXIDOREDUCTASE HCR"/>
    <property type="match status" value="1"/>
</dbReference>
<proteinExistence type="predicted"/>
<comment type="cofactor">
    <cofactor evidence="1">
        <name>FAD</name>
        <dbReference type="ChEBI" id="CHEBI:57692"/>
    </cofactor>
</comment>
<evidence type="ECO:0000256" key="13">
    <source>
        <dbReference type="SAM" id="Phobius"/>
    </source>
</evidence>
<dbReference type="InterPro" id="IPR017927">
    <property type="entry name" value="FAD-bd_FR_type"/>
</dbReference>
<evidence type="ECO:0000256" key="5">
    <source>
        <dbReference type="ARBA" id="ARBA00022714"/>
    </source>
</evidence>
<dbReference type="SUPFAM" id="SSF63380">
    <property type="entry name" value="Riboflavin synthase domain-like"/>
    <property type="match status" value="1"/>
</dbReference>
<dbReference type="InterPro" id="IPR013130">
    <property type="entry name" value="Fe3_Rdtase_TM_dom"/>
</dbReference>
<dbReference type="GO" id="GO:0016020">
    <property type="term" value="C:membrane"/>
    <property type="evidence" value="ECO:0007669"/>
    <property type="project" value="UniProtKB-SubCell"/>
</dbReference>
<evidence type="ECO:0000259" key="14">
    <source>
        <dbReference type="PROSITE" id="PS51384"/>
    </source>
</evidence>
<dbReference type="AlphaFoldDB" id="A0A1M4TU86"/>
<feature type="transmembrane region" description="Helical" evidence="13">
    <location>
        <begin position="75"/>
        <end position="95"/>
    </location>
</feature>
<dbReference type="InterPro" id="IPR050415">
    <property type="entry name" value="MRET"/>
</dbReference>
<evidence type="ECO:0000256" key="1">
    <source>
        <dbReference type="ARBA" id="ARBA00001974"/>
    </source>
</evidence>
<reference evidence="15 16" key="1">
    <citation type="submission" date="2016-11" db="EMBL/GenBank/DDBJ databases">
        <authorList>
            <person name="Varghese N."/>
            <person name="Submissions S."/>
        </authorList>
    </citation>
    <scope>NUCLEOTIDE SEQUENCE [LARGE SCALE GENOMIC DNA]</scope>
    <source>
        <strain evidence="15 16">DSM 29341</strain>
    </source>
</reference>
<dbReference type="PROSITE" id="PS51384">
    <property type="entry name" value="FAD_FR"/>
    <property type="match status" value="1"/>
</dbReference>
<evidence type="ECO:0000256" key="4">
    <source>
        <dbReference type="ARBA" id="ARBA00022692"/>
    </source>
</evidence>
<dbReference type="InterPro" id="IPR039261">
    <property type="entry name" value="FNR_nucleotide-bd"/>
</dbReference>
<evidence type="ECO:0000256" key="11">
    <source>
        <dbReference type="ARBA" id="ARBA00023014"/>
    </source>
</evidence>
<keyword evidence="12 13" id="KW-0472">Membrane</keyword>
<feature type="transmembrane region" description="Helical" evidence="13">
    <location>
        <begin position="178"/>
        <end position="199"/>
    </location>
</feature>
<sequence>MPRRVLIVGYVVLLVAPLALAGMQGLPLRSLWDELATGAGLVALAILLVEFLLSGRFRLISRRIGMDVTMRWHRVLARVALVLALIHPFLYQGARNPPYPWDTTRQLTLNWEPEAILPGAVAWMLLPVLVGLALSRSDLGKKYQNWRLGHGLMALTIAGFAIWHALLAGRYSADPVLTGFWLASGAVAGACMLRVYLLAPLARLRRPWRVTRVGPIAERTWELVLAPDGHDGLKFQAGQFAWLQVGQGPFSVNDNPFSIASAPSEGPEIRFVIKELGDFTRSLGRIPIGAPAYLDGPFGHLTPVERDAPGMALIAGGVGIAPMLSILDELRAQGDPRPVTLIYGNRSAAQIVDSDRLAAMERRGHLRLVHVVSEPAEDWTGEVGVIDRPLLRRLFDDEARRSWLFVLCGPPGMLTSVQQDLTALGVPRPRILCESFVYD</sequence>
<feature type="domain" description="FAD-binding FR-type" evidence="14">
    <location>
        <begin position="203"/>
        <end position="304"/>
    </location>
</feature>
<evidence type="ECO:0000256" key="2">
    <source>
        <dbReference type="ARBA" id="ARBA00004141"/>
    </source>
</evidence>
<dbReference type="Gene3D" id="3.40.50.80">
    <property type="entry name" value="Nucleotide-binding domain of ferredoxin-NADP reductase (FNR) module"/>
    <property type="match status" value="1"/>
</dbReference>
<keyword evidence="8 13" id="KW-1133">Transmembrane helix</keyword>
<evidence type="ECO:0000256" key="10">
    <source>
        <dbReference type="ARBA" id="ARBA00023004"/>
    </source>
</evidence>
<dbReference type="GO" id="GO:0046872">
    <property type="term" value="F:metal ion binding"/>
    <property type="evidence" value="ECO:0007669"/>
    <property type="project" value="UniProtKB-KW"/>
</dbReference>
<evidence type="ECO:0000256" key="6">
    <source>
        <dbReference type="ARBA" id="ARBA00022723"/>
    </source>
</evidence>
<dbReference type="CDD" id="cd06198">
    <property type="entry name" value="FNR_like_3"/>
    <property type="match status" value="1"/>
</dbReference>
<keyword evidence="9" id="KW-0560">Oxidoreductase</keyword>
<keyword evidence="11" id="KW-0411">Iron-sulfur</keyword>
<dbReference type="EMBL" id="FQVK01000003">
    <property type="protein sequence ID" value="SHE48041.1"/>
    <property type="molecule type" value="Genomic_DNA"/>
</dbReference>
<keyword evidence="10" id="KW-0408">Iron</keyword>
<dbReference type="GO" id="GO:0051537">
    <property type="term" value="F:2 iron, 2 sulfur cluster binding"/>
    <property type="evidence" value="ECO:0007669"/>
    <property type="project" value="UniProtKB-KW"/>
</dbReference>
<organism evidence="15 16">
    <name type="scientific">Ruegeria intermedia</name>
    <dbReference type="NCBI Taxonomy" id="996115"/>
    <lineage>
        <taxon>Bacteria</taxon>
        <taxon>Pseudomonadati</taxon>
        <taxon>Pseudomonadota</taxon>
        <taxon>Alphaproteobacteria</taxon>
        <taxon>Rhodobacterales</taxon>
        <taxon>Roseobacteraceae</taxon>
        <taxon>Ruegeria</taxon>
    </lineage>
</organism>
<protein>
    <submittedName>
        <fullName evidence="15">Predicted ferric reductase</fullName>
    </submittedName>
</protein>
<comment type="subcellular location">
    <subcellularLocation>
        <location evidence="2">Membrane</location>
        <topology evidence="2">Multi-pass membrane protein</topology>
    </subcellularLocation>
</comment>
<dbReference type="PANTHER" id="PTHR47354:SF8">
    <property type="entry name" value="1,2-PHENYLACETYL-COA EPOXIDASE, SUBUNIT E"/>
    <property type="match status" value="1"/>
</dbReference>
<dbReference type="GO" id="GO:0016491">
    <property type="term" value="F:oxidoreductase activity"/>
    <property type="evidence" value="ECO:0007669"/>
    <property type="project" value="UniProtKB-KW"/>
</dbReference>
<evidence type="ECO:0000313" key="15">
    <source>
        <dbReference type="EMBL" id="SHE48041.1"/>
    </source>
</evidence>
<feature type="transmembrane region" description="Helical" evidence="13">
    <location>
        <begin position="115"/>
        <end position="134"/>
    </location>
</feature>
<keyword evidence="16" id="KW-1185">Reference proteome</keyword>
<evidence type="ECO:0000256" key="3">
    <source>
        <dbReference type="ARBA" id="ARBA00022630"/>
    </source>
</evidence>
<evidence type="ECO:0000313" key="16">
    <source>
        <dbReference type="Proteomes" id="UP000325134"/>
    </source>
</evidence>
<dbReference type="SUPFAM" id="SSF52343">
    <property type="entry name" value="Ferredoxin reductase-like, C-terminal NADP-linked domain"/>
    <property type="match status" value="1"/>
</dbReference>
<evidence type="ECO:0000256" key="8">
    <source>
        <dbReference type="ARBA" id="ARBA00022989"/>
    </source>
</evidence>
<dbReference type="Gene3D" id="2.40.30.10">
    <property type="entry name" value="Translation factors"/>
    <property type="match status" value="1"/>
</dbReference>
<feature type="transmembrane region" description="Helical" evidence="13">
    <location>
        <begin position="37"/>
        <end position="54"/>
    </location>
</feature>
<evidence type="ECO:0000256" key="12">
    <source>
        <dbReference type="ARBA" id="ARBA00023136"/>
    </source>
</evidence>
<dbReference type="Pfam" id="PF01794">
    <property type="entry name" value="Ferric_reduct"/>
    <property type="match status" value="1"/>
</dbReference>
<dbReference type="Proteomes" id="UP000325134">
    <property type="component" value="Unassembled WGS sequence"/>
</dbReference>
<dbReference type="OrthoDB" id="9792185at2"/>
<dbReference type="Pfam" id="PF00175">
    <property type="entry name" value="NAD_binding_1"/>
    <property type="match status" value="1"/>
</dbReference>
<dbReference type="RefSeq" id="WP_149774586.1">
    <property type="nucleotide sequence ID" value="NZ_FQVK01000003.1"/>
</dbReference>
<keyword evidence="7" id="KW-0274">FAD</keyword>
<dbReference type="InterPro" id="IPR001433">
    <property type="entry name" value="OxRdtase_FAD/NAD-bd"/>
</dbReference>
<evidence type="ECO:0000256" key="9">
    <source>
        <dbReference type="ARBA" id="ARBA00023002"/>
    </source>
</evidence>
<feature type="transmembrane region" description="Helical" evidence="13">
    <location>
        <begin position="146"/>
        <end position="166"/>
    </location>
</feature>
<keyword evidence="6" id="KW-0479">Metal-binding</keyword>
<dbReference type="GO" id="GO:0050660">
    <property type="term" value="F:flavin adenine dinucleotide binding"/>
    <property type="evidence" value="ECO:0007669"/>
    <property type="project" value="TreeGrafter"/>
</dbReference>